<feature type="compositionally biased region" description="Basic and acidic residues" evidence="1">
    <location>
        <begin position="626"/>
        <end position="644"/>
    </location>
</feature>
<feature type="compositionally biased region" description="Polar residues" evidence="1">
    <location>
        <begin position="430"/>
        <end position="440"/>
    </location>
</feature>
<dbReference type="Proteomes" id="UP000327118">
    <property type="component" value="Unassembled WGS sequence"/>
</dbReference>
<evidence type="ECO:0000313" key="3">
    <source>
        <dbReference type="Proteomes" id="UP000327118"/>
    </source>
</evidence>
<name>A0A5N6Z879_9EURO</name>
<feature type="compositionally biased region" description="Basic and acidic residues" evidence="1">
    <location>
        <begin position="663"/>
        <end position="672"/>
    </location>
</feature>
<evidence type="ECO:0000256" key="1">
    <source>
        <dbReference type="SAM" id="MobiDB-lite"/>
    </source>
</evidence>
<feature type="compositionally biased region" description="Low complexity" evidence="1">
    <location>
        <begin position="514"/>
        <end position="526"/>
    </location>
</feature>
<gene>
    <name evidence="2" type="ORF">BDV28DRAFT_147641</name>
</gene>
<protein>
    <submittedName>
        <fullName evidence="2">Uncharacterized protein</fullName>
    </submittedName>
</protein>
<feature type="compositionally biased region" description="Polar residues" evidence="1">
    <location>
        <begin position="483"/>
        <end position="505"/>
    </location>
</feature>
<sequence length="747" mass="82401">MDQRRPVSVIVSPPAFDLDPYESFDEDFLRRTVDEILSDQASFENSFDEYSGDRMMDGSCERRGTGSSGVKKSPYFSSPSKLDRRRFSVAHRVIRKMESTDEDESGDGDEDEDDSEALDGQFYDGQSGSTLRKQKEAPQSVAAKIKLEALEAQGLGVGGDVRTEELASGAHASTAIDVDDDGDLQEVSEEGYVFASVGEREHDRLVGVIAGHPFMRKCAYPVKRSARRKFVRDVRREAVASGMDGGSLGVLVKWIKKIYLEVCKVSGVDKEGSEFGDEIDDERVVDERSPGESKRERKRKRTSVEQTRETTRGCKKRSLIMTDSHSMTPTKHNARIVIDVDSGDSAAVISKSSSPDVQVLEKLPVFEPKLQRTPVTHLVKQEATQSGRAKIDQVPVTTPVTPSKRTVNERSVSNKKQSPPMPSGPYPSAKQKNTPGSSTKAGRVTVETPTTPSKQLPNERDISSKKSSPPMPSGQYSVKRKNTNASSVKADQVLVTTPATPSKQLLNERDISSKKSSPPMSSGPYSVKRKNTNASSIKADQVLVTTPATPSNRTVDIRRPSSKKSSPPVSSGPHHLGKKDVKVETPVTPSRRRPLEESISGKKSSPRPMPARPHGNSISYHGSNSKKAEFQASEEHSSRKEFPRNRIASSAADSPILLSHSPKSSDDLTNDAKRRKADRNRRKRQRQKERKKAKMSEAMSEIGQPSAKVDQQETHMASSMMPKQLVEGSPHVRKNVSMEDPFWDMDF</sequence>
<feature type="compositionally biased region" description="Polar residues" evidence="1">
    <location>
        <begin position="395"/>
        <end position="417"/>
    </location>
</feature>
<feature type="compositionally biased region" description="Acidic residues" evidence="1">
    <location>
        <begin position="100"/>
        <end position="117"/>
    </location>
</feature>
<feature type="compositionally biased region" description="Basic and acidic residues" evidence="1">
    <location>
        <begin position="51"/>
        <end position="64"/>
    </location>
</feature>
<feature type="compositionally biased region" description="Basic and acidic residues" evidence="1">
    <location>
        <begin position="302"/>
        <end position="312"/>
    </location>
</feature>
<organism evidence="2 3">
    <name type="scientific">Aspergillus coremiiformis</name>
    <dbReference type="NCBI Taxonomy" id="138285"/>
    <lineage>
        <taxon>Eukaryota</taxon>
        <taxon>Fungi</taxon>
        <taxon>Dikarya</taxon>
        <taxon>Ascomycota</taxon>
        <taxon>Pezizomycotina</taxon>
        <taxon>Eurotiomycetes</taxon>
        <taxon>Eurotiomycetidae</taxon>
        <taxon>Eurotiales</taxon>
        <taxon>Aspergillaceae</taxon>
        <taxon>Aspergillus</taxon>
        <taxon>Aspergillus subgen. Circumdati</taxon>
    </lineage>
</organism>
<dbReference type="AlphaFoldDB" id="A0A5N6Z879"/>
<feature type="compositionally biased region" description="Polar residues" evidence="1">
    <location>
        <begin position="616"/>
        <end position="625"/>
    </location>
</feature>
<feature type="region of interest" description="Disordered" evidence="1">
    <location>
        <begin position="44"/>
        <end position="135"/>
    </location>
</feature>
<reference evidence="3" key="1">
    <citation type="submission" date="2019-04" db="EMBL/GenBank/DDBJ databases">
        <title>Friends and foes A comparative genomics studyof 23 Aspergillus species from section Flavi.</title>
        <authorList>
            <consortium name="DOE Joint Genome Institute"/>
            <person name="Kjaerbolling I."/>
            <person name="Vesth T."/>
            <person name="Frisvad J.C."/>
            <person name="Nybo J.L."/>
            <person name="Theobald S."/>
            <person name="Kildgaard S."/>
            <person name="Isbrandt T."/>
            <person name="Kuo A."/>
            <person name="Sato A."/>
            <person name="Lyhne E.K."/>
            <person name="Kogle M.E."/>
            <person name="Wiebenga A."/>
            <person name="Kun R.S."/>
            <person name="Lubbers R.J."/>
            <person name="Makela M.R."/>
            <person name="Barry K."/>
            <person name="Chovatia M."/>
            <person name="Clum A."/>
            <person name="Daum C."/>
            <person name="Haridas S."/>
            <person name="He G."/>
            <person name="LaButti K."/>
            <person name="Lipzen A."/>
            <person name="Mondo S."/>
            <person name="Riley R."/>
            <person name="Salamov A."/>
            <person name="Simmons B.A."/>
            <person name="Magnuson J.K."/>
            <person name="Henrissat B."/>
            <person name="Mortensen U.H."/>
            <person name="Larsen T.O."/>
            <person name="Devries R.P."/>
            <person name="Grigoriev I.V."/>
            <person name="Machida M."/>
            <person name="Baker S.E."/>
            <person name="Andersen M.R."/>
        </authorList>
    </citation>
    <scope>NUCLEOTIDE SEQUENCE [LARGE SCALE GENOMIC DNA]</scope>
    <source>
        <strain evidence="3">CBS 553.77</strain>
    </source>
</reference>
<feature type="compositionally biased region" description="Low complexity" evidence="1">
    <location>
        <begin position="563"/>
        <end position="573"/>
    </location>
</feature>
<proteinExistence type="predicted"/>
<feature type="compositionally biased region" description="Polar residues" evidence="1">
    <location>
        <begin position="532"/>
        <end position="554"/>
    </location>
</feature>
<accession>A0A5N6Z879</accession>
<feature type="compositionally biased region" description="Polar residues" evidence="1">
    <location>
        <begin position="447"/>
        <end position="456"/>
    </location>
</feature>
<feature type="region of interest" description="Disordered" evidence="1">
    <location>
        <begin position="379"/>
        <end position="719"/>
    </location>
</feature>
<evidence type="ECO:0000313" key="2">
    <source>
        <dbReference type="EMBL" id="KAE8353867.1"/>
    </source>
</evidence>
<feature type="region of interest" description="Disordered" evidence="1">
    <location>
        <begin position="283"/>
        <end position="313"/>
    </location>
</feature>
<keyword evidence="3" id="KW-1185">Reference proteome</keyword>
<feature type="compositionally biased region" description="Basic residues" evidence="1">
    <location>
        <begin position="673"/>
        <end position="693"/>
    </location>
</feature>
<dbReference type="OrthoDB" id="10265068at2759"/>
<dbReference type="EMBL" id="ML739086">
    <property type="protein sequence ID" value="KAE8353867.1"/>
    <property type="molecule type" value="Genomic_DNA"/>
</dbReference>
<feature type="compositionally biased region" description="Basic and acidic residues" evidence="1">
    <location>
        <begin position="285"/>
        <end position="295"/>
    </location>
</feature>